<protein>
    <submittedName>
        <fullName evidence="1">Uncharacterized protein</fullName>
    </submittedName>
</protein>
<evidence type="ECO:0000313" key="1">
    <source>
        <dbReference type="EMBL" id="KAJ9063585.1"/>
    </source>
</evidence>
<proteinExistence type="predicted"/>
<dbReference type="Proteomes" id="UP001165960">
    <property type="component" value="Unassembled WGS sequence"/>
</dbReference>
<keyword evidence="2" id="KW-1185">Reference proteome</keyword>
<organism evidence="1 2">
    <name type="scientific">Entomophthora muscae</name>
    <dbReference type="NCBI Taxonomy" id="34485"/>
    <lineage>
        <taxon>Eukaryota</taxon>
        <taxon>Fungi</taxon>
        <taxon>Fungi incertae sedis</taxon>
        <taxon>Zoopagomycota</taxon>
        <taxon>Entomophthoromycotina</taxon>
        <taxon>Entomophthoromycetes</taxon>
        <taxon>Entomophthorales</taxon>
        <taxon>Entomophthoraceae</taxon>
        <taxon>Entomophthora</taxon>
    </lineage>
</organism>
<accession>A0ACC2SMM7</accession>
<gene>
    <name evidence="1" type="ORF">DSO57_1039381</name>
</gene>
<sequence>MEVKAKPSERSWFSGTYSAVTSSSQSQDWSPHGSSQLQLAILNKPVEMNEAPVVSAPESLLAMLQHIVPAKPFAVKSKELPLVPIDCDHPVLPVAVQEMIEQYFQEHPASLAAVCTTEEKQYPLREGAKLTKFGSHPGKTNHQDAAQWSTGIDNLERGPKRGRRGHLREVHIQPHQH</sequence>
<dbReference type="EMBL" id="QTSX02004907">
    <property type="protein sequence ID" value="KAJ9063585.1"/>
    <property type="molecule type" value="Genomic_DNA"/>
</dbReference>
<comment type="caution">
    <text evidence="1">The sequence shown here is derived from an EMBL/GenBank/DDBJ whole genome shotgun (WGS) entry which is preliminary data.</text>
</comment>
<reference evidence="1" key="1">
    <citation type="submission" date="2022-04" db="EMBL/GenBank/DDBJ databases">
        <title>Genome of the entomopathogenic fungus Entomophthora muscae.</title>
        <authorList>
            <person name="Elya C."/>
            <person name="Lovett B.R."/>
            <person name="Lee E."/>
            <person name="Macias A.M."/>
            <person name="Hajek A.E."/>
            <person name="De Bivort B.L."/>
            <person name="Kasson M.T."/>
            <person name="De Fine Licht H.H."/>
            <person name="Stajich J.E."/>
        </authorList>
    </citation>
    <scope>NUCLEOTIDE SEQUENCE</scope>
    <source>
        <strain evidence="1">Berkeley</strain>
    </source>
</reference>
<evidence type="ECO:0000313" key="2">
    <source>
        <dbReference type="Proteomes" id="UP001165960"/>
    </source>
</evidence>
<name>A0ACC2SMM7_9FUNG</name>